<keyword evidence="1" id="KW-0472">Membrane</keyword>
<sequence>MLMHQCESVNLTIPSLYYLHSVCFFFLLTGVEGSIFDVFPQSLNVTDLQSCSSTADPWQPCACSYRLNLEWFPCQLKYCRGQRLNPYKCGIKCCSKGYRFNFYMPHKQLCNHTQY</sequence>
<feature type="transmembrane region" description="Helical" evidence="1">
    <location>
        <begin position="17"/>
        <end position="39"/>
    </location>
</feature>
<keyword evidence="1" id="KW-0812">Transmembrane</keyword>
<dbReference type="InterPro" id="IPR026315">
    <property type="entry name" value="Oaf"/>
</dbReference>
<dbReference type="InterPro" id="IPR053897">
    <property type="entry name" value="Oaf_C"/>
</dbReference>
<evidence type="ECO:0000259" key="2">
    <source>
        <dbReference type="Pfam" id="PF22873"/>
    </source>
</evidence>
<evidence type="ECO:0000313" key="3">
    <source>
        <dbReference type="Ensembl" id="ENSCCRP00000142177.1"/>
    </source>
</evidence>
<accession>A0A9J8AAX4</accession>
<dbReference type="PANTHER" id="PTHR13423">
    <property type="entry name" value="OUT AT FIRST"/>
    <property type="match status" value="1"/>
</dbReference>
<evidence type="ECO:0000313" key="4">
    <source>
        <dbReference type="Proteomes" id="UP001108240"/>
    </source>
</evidence>
<dbReference type="Ensembl" id="ENSCCRT00000149925.1">
    <property type="protein sequence ID" value="ENSCCRP00000142177.1"/>
    <property type="gene ID" value="ENSCCRG00000081782.1"/>
</dbReference>
<dbReference type="GeneTree" id="ENSGT00390000012008"/>
<reference evidence="3" key="1">
    <citation type="submission" date="2025-08" db="UniProtKB">
        <authorList>
            <consortium name="Ensembl"/>
        </authorList>
    </citation>
    <scope>IDENTIFICATION</scope>
</reference>
<dbReference type="AlphaFoldDB" id="A0A9J8AAX4"/>
<dbReference type="PANTHER" id="PTHR13423:SF2">
    <property type="entry name" value="OUT AT FIRST PROTEIN HOMOLOG"/>
    <property type="match status" value="1"/>
</dbReference>
<protein>
    <submittedName>
        <fullName evidence="3">OAF homolog b (Drosophila)</fullName>
    </submittedName>
</protein>
<evidence type="ECO:0000256" key="1">
    <source>
        <dbReference type="SAM" id="Phobius"/>
    </source>
</evidence>
<proteinExistence type="predicted"/>
<feature type="domain" description="Out at first C-terminal" evidence="2">
    <location>
        <begin position="50"/>
        <end position="112"/>
    </location>
</feature>
<organism evidence="3 4">
    <name type="scientific">Cyprinus carpio carpio</name>
    <dbReference type="NCBI Taxonomy" id="630221"/>
    <lineage>
        <taxon>Eukaryota</taxon>
        <taxon>Metazoa</taxon>
        <taxon>Chordata</taxon>
        <taxon>Craniata</taxon>
        <taxon>Vertebrata</taxon>
        <taxon>Euteleostomi</taxon>
        <taxon>Actinopterygii</taxon>
        <taxon>Neopterygii</taxon>
        <taxon>Teleostei</taxon>
        <taxon>Ostariophysi</taxon>
        <taxon>Cypriniformes</taxon>
        <taxon>Cyprinidae</taxon>
        <taxon>Cyprininae</taxon>
        <taxon>Cyprinus</taxon>
    </lineage>
</organism>
<dbReference type="Pfam" id="PF22873">
    <property type="entry name" value="OAF_C"/>
    <property type="match status" value="1"/>
</dbReference>
<reference evidence="3" key="2">
    <citation type="submission" date="2025-09" db="UniProtKB">
        <authorList>
            <consortium name="Ensembl"/>
        </authorList>
    </citation>
    <scope>IDENTIFICATION</scope>
</reference>
<dbReference type="Proteomes" id="UP001108240">
    <property type="component" value="Unplaced"/>
</dbReference>
<keyword evidence="4" id="KW-1185">Reference proteome</keyword>
<name>A0A9J8AAX4_CYPCA</name>
<keyword evidence="1" id="KW-1133">Transmembrane helix</keyword>